<feature type="transmembrane region" description="Helical" evidence="9">
    <location>
        <begin position="409"/>
        <end position="428"/>
    </location>
</feature>
<feature type="transmembrane region" description="Helical" evidence="9">
    <location>
        <begin position="371"/>
        <end position="389"/>
    </location>
</feature>
<name>A0ABW6SR10_9ACTN</name>
<dbReference type="InterPro" id="IPR003918">
    <property type="entry name" value="NADH_UbQ_OxRdtase"/>
</dbReference>
<dbReference type="NCBIfam" id="NF004500">
    <property type="entry name" value="PRK05846.1-4"/>
    <property type="match status" value="1"/>
</dbReference>
<dbReference type="PRINTS" id="PR01437">
    <property type="entry name" value="NUOXDRDTASE4"/>
</dbReference>
<evidence type="ECO:0000313" key="13">
    <source>
        <dbReference type="Proteomes" id="UP001602013"/>
    </source>
</evidence>
<feature type="transmembrane region" description="Helical" evidence="9">
    <location>
        <begin position="274"/>
        <end position="295"/>
    </location>
</feature>
<comment type="caution">
    <text evidence="12">The sequence shown here is derived from an EMBL/GenBank/DDBJ whole genome shotgun (WGS) entry which is preliminary data.</text>
</comment>
<keyword evidence="4" id="KW-1278">Translocase</keyword>
<evidence type="ECO:0000259" key="10">
    <source>
        <dbReference type="Pfam" id="PF00361"/>
    </source>
</evidence>
<dbReference type="Pfam" id="PF00361">
    <property type="entry name" value="Proton_antipo_M"/>
    <property type="match status" value="1"/>
</dbReference>
<feature type="transmembrane region" description="Helical" evidence="9">
    <location>
        <begin position="235"/>
        <end position="254"/>
    </location>
</feature>
<feature type="transmembrane region" description="Helical" evidence="9">
    <location>
        <begin position="329"/>
        <end position="351"/>
    </location>
</feature>
<evidence type="ECO:0000313" key="12">
    <source>
        <dbReference type="EMBL" id="MFF3667332.1"/>
    </source>
</evidence>
<keyword evidence="5 9" id="KW-1133">Transmembrane helix</keyword>
<dbReference type="EMBL" id="JBIASD010000010">
    <property type="protein sequence ID" value="MFF3667332.1"/>
    <property type="molecule type" value="Genomic_DNA"/>
</dbReference>
<accession>A0ABW6SR10</accession>
<dbReference type="InterPro" id="IPR010227">
    <property type="entry name" value="NADH_Q_OxRdtase_chainM/4"/>
</dbReference>
<feature type="transmembrane region" description="Helical" evidence="9">
    <location>
        <begin position="134"/>
        <end position="154"/>
    </location>
</feature>
<feature type="transmembrane region" description="Helical" evidence="9">
    <location>
        <begin position="449"/>
        <end position="467"/>
    </location>
</feature>
<evidence type="ECO:0000256" key="5">
    <source>
        <dbReference type="ARBA" id="ARBA00022989"/>
    </source>
</evidence>
<dbReference type="InterPro" id="IPR000260">
    <property type="entry name" value="NADH4_N"/>
</dbReference>
<evidence type="ECO:0000256" key="6">
    <source>
        <dbReference type="ARBA" id="ARBA00023027"/>
    </source>
</evidence>
<feature type="transmembrane region" description="Helical" evidence="9">
    <location>
        <begin position="31"/>
        <end position="51"/>
    </location>
</feature>
<keyword evidence="7 9" id="KW-0472">Membrane</keyword>
<dbReference type="PANTHER" id="PTHR43507:SF1">
    <property type="entry name" value="NADH-UBIQUINONE OXIDOREDUCTASE CHAIN 4"/>
    <property type="match status" value="1"/>
</dbReference>
<keyword evidence="13" id="KW-1185">Reference proteome</keyword>
<keyword evidence="3 8" id="KW-0812">Transmembrane</keyword>
<evidence type="ECO:0000256" key="9">
    <source>
        <dbReference type="SAM" id="Phobius"/>
    </source>
</evidence>
<feature type="domain" description="NADH:quinone oxidoreductase/Mrp antiporter transmembrane" evidence="10">
    <location>
        <begin position="130"/>
        <end position="417"/>
    </location>
</feature>
<dbReference type="Proteomes" id="UP001602013">
    <property type="component" value="Unassembled WGS sequence"/>
</dbReference>
<dbReference type="GO" id="GO:0050136">
    <property type="term" value="F:NADH dehydrogenase (quinone) (non-electrogenic) activity"/>
    <property type="evidence" value="ECO:0007669"/>
    <property type="project" value="UniProtKB-EC"/>
</dbReference>
<sequence>MHYWLSTLIGVPVVGAIGVAAVKNELRAKQATLGISLLVLALAVAMAVQFSPNGDKFQFTETYDWVPSFGVHFGLGVDGIALVLILLSVVLVPIVVLASWHEAEGGKRSARTYFALLLVLEAMMIGVFAATDVFLFYVFFEAMLIPMYFMIGSYGGAQRSYAAVKFLLYSLFGGLLMLVAVIALYTIADKGSFMFSDLVGSIQDAGTQKWLFLGFFIAFAIKAPLWPFHTWLPDAAAQAPAGAAVLLVGVLDKVGTYGMLRFCLELFPAAADYFTPLVLVLSVVGIVYGAIVAIGQTDMKRLIAYTSISHFGFITLGVFAITVNGASGATLYMVNHGFSTGALFLIAGFLIHRRGSQYISDYGGVQKVAPILAGTFLVAGLSGLALPGLNSFVSEFMVLIGSYETQPVYAIIATSGVVLAAIYILWMYQRTMNGPTADSVREMKDLNGREKWVLAPLIAVIIALGFFPKPLLDVINPAVKDSISQVQHVQEASKASVAQEGQ</sequence>
<evidence type="ECO:0000256" key="3">
    <source>
        <dbReference type="ARBA" id="ARBA00022692"/>
    </source>
</evidence>
<evidence type="ECO:0000256" key="2">
    <source>
        <dbReference type="ARBA" id="ARBA00009025"/>
    </source>
</evidence>
<dbReference type="RefSeq" id="WP_067136730.1">
    <property type="nucleotide sequence ID" value="NZ_BBYJ01000017.1"/>
</dbReference>
<feature type="transmembrane region" description="Helical" evidence="9">
    <location>
        <begin position="6"/>
        <end position="22"/>
    </location>
</feature>
<feature type="transmembrane region" description="Helical" evidence="9">
    <location>
        <begin position="71"/>
        <end position="98"/>
    </location>
</feature>
<proteinExistence type="inferred from homology"/>
<feature type="transmembrane region" description="Helical" evidence="9">
    <location>
        <begin position="302"/>
        <end position="323"/>
    </location>
</feature>
<dbReference type="PANTHER" id="PTHR43507">
    <property type="entry name" value="NADH-UBIQUINONE OXIDOREDUCTASE CHAIN 4"/>
    <property type="match status" value="1"/>
</dbReference>
<feature type="transmembrane region" description="Helical" evidence="9">
    <location>
        <begin position="110"/>
        <end position="128"/>
    </location>
</feature>
<keyword evidence="6" id="KW-0520">NAD</keyword>
<dbReference type="NCBIfam" id="TIGR01972">
    <property type="entry name" value="NDH_I_M"/>
    <property type="match status" value="1"/>
</dbReference>
<evidence type="ECO:0000259" key="11">
    <source>
        <dbReference type="Pfam" id="PF01059"/>
    </source>
</evidence>
<dbReference type="Pfam" id="PF01059">
    <property type="entry name" value="Oxidored_q5_N"/>
    <property type="match status" value="1"/>
</dbReference>
<gene>
    <name evidence="12" type="ORF">ACFYXI_17185</name>
</gene>
<feature type="transmembrane region" description="Helical" evidence="9">
    <location>
        <begin position="166"/>
        <end position="188"/>
    </location>
</feature>
<dbReference type="InterPro" id="IPR001750">
    <property type="entry name" value="ND/Mrp_TM"/>
</dbReference>
<evidence type="ECO:0000256" key="4">
    <source>
        <dbReference type="ARBA" id="ARBA00022967"/>
    </source>
</evidence>
<organism evidence="12 13">
    <name type="scientific">Microtetraspora malaysiensis</name>
    <dbReference type="NCBI Taxonomy" id="161358"/>
    <lineage>
        <taxon>Bacteria</taxon>
        <taxon>Bacillati</taxon>
        <taxon>Actinomycetota</taxon>
        <taxon>Actinomycetes</taxon>
        <taxon>Streptosporangiales</taxon>
        <taxon>Streptosporangiaceae</taxon>
        <taxon>Microtetraspora</taxon>
    </lineage>
</organism>
<feature type="domain" description="NADH:ubiquinone oxidoreductase chain 4 N-terminal" evidence="11">
    <location>
        <begin position="70"/>
        <end position="125"/>
    </location>
</feature>
<evidence type="ECO:0000256" key="1">
    <source>
        <dbReference type="ARBA" id="ARBA00004127"/>
    </source>
</evidence>
<comment type="similarity">
    <text evidence="2">Belongs to the complex I subunit 4 family.</text>
</comment>
<protein>
    <submittedName>
        <fullName evidence="12">NADH-quinone oxidoreductase subunit M</fullName>
        <ecNumber evidence="12">1.6.5.9</ecNumber>
    </submittedName>
</protein>
<keyword evidence="12" id="KW-0560">Oxidoreductase</keyword>
<comment type="subcellular location">
    <subcellularLocation>
        <location evidence="1">Endomembrane system</location>
        <topology evidence="1">Multi-pass membrane protein</topology>
    </subcellularLocation>
    <subcellularLocation>
        <location evidence="8">Membrane</location>
        <topology evidence="8">Multi-pass membrane protein</topology>
    </subcellularLocation>
</comment>
<feature type="transmembrane region" description="Helical" evidence="9">
    <location>
        <begin position="208"/>
        <end position="228"/>
    </location>
</feature>
<reference evidence="12 13" key="1">
    <citation type="submission" date="2024-10" db="EMBL/GenBank/DDBJ databases">
        <title>The Natural Products Discovery Center: Release of the First 8490 Sequenced Strains for Exploring Actinobacteria Biosynthetic Diversity.</title>
        <authorList>
            <person name="Kalkreuter E."/>
            <person name="Kautsar S.A."/>
            <person name="Yang D."/>
            <person name="Bader C.D."/>
            <person name="Teijaro C.N."/>
            <person name="Fluegel L."/>
            <person name="Davis C.M."/>
            <person name="Simpson J.R."/>
            <person name="Lauterbach L."/>
            <person name="Steele A.D."/>
            <person name="Gui C."/>
            <person name="Meng S."/>
            <person name="Li G."/>
            <person name="Viehrig K."/>
            <person name="Ye F."/>
            <person name="Su P."/>
            <person name="Kiefer A.F."/>
            <person name="Nichols A."/>
            <person name="Cepeda A.J."/>
            <person name="Yan W."/>
            <person name="Fan B."/>
            <person name="Jiang Y."/>
            <person name="Adhikari A."/>
            <person name="Zheng C.-J."/>
            <person name="Schuster L."/>
            <person name="Cowan T.M."/>
            <person name="Smanski M.J."/>
            <person name="Chevrette M.G."/>
            <person name="De Carvalho L.P.S."/>
            <person name="Shen B."/>
        </authorList>
    </citation>
    <scope>NUCLEOTIDE SEQUENCE [LARGE SCALE GENOMIC DNA]</scope>
    <source>
        <strain evidence="12 13">NPDC002173</strain>
    </source>
</reference>
<evidence type="ECO:0000256" key="7">
    <source>
        <dbReference type="ARBA" id="ARBA00023136"/>
    </source>
</evidence>
<dbReference type="EC" id="1.6.5.9" evidence="12"/>
<evidence type="ECO:0000256" key="8">
    <source>
        <dbReference type="RuleBase" id="RU000320"/>
    </source>
</evidence>